<reference evidence="4" key="1">
    <citation type="submission" date="2018-04" db="EMBL/GenBank/DDBJ databases">
        <authorList>
            <person name="Cornet L."/>
        </authorList>
    </citation>
    <scope>NUCLEOTIDE SEQUENCE [LARGE SCALE GENOMIC DNA]</scope>
</reference>
<evidence type="ECO:0000313" key="4">
    <source>
        <dbReference type="Proteomes" id="UP000249794"/>
    </source>
</evidence>
<dbReference type="EMBL" id="QBMP01000278">
    <property type="protein sequence ID" value="PZO47297.1"/>
    <property type="molecule type" value="Genomic_DNA"/>
</dbReference>
<accession>A0A2W4WW92</accession>
<sequence>MKTTVIIVRHGQSTSNAQRIIQGHHDSAVLTALGEQQACKVGKMLSGLKLDAIYASPLKRAAKTCELIVETMSAHAGAEELPPIQTTDLIKEISLPLWESKSFADVEAQYPNEYKAWRQDANGFKMAVPNADGTMSDFYPVRDIWQRARQFLQPLIEQHSGKTVLIVAHSAINRALIGAAIGLGPASLNSMGQENCAINVLNFLEGWEAGAQLESLNLTSHLGEALPKRKAKFKGPRLLLVRHGETNWNRDGRFQGQIDIPLNENGHRQAAQAGEFLKVVKIDAAVTSSMLRPKETAEAILQHHPQVTLKTTEDLWEISHGEWEGKLESEIEAGYPGLLAQWQSQPETVQMPGGENLEDVWRRARKGWSSIVAAYSELSESTESGESGAAPTVMVVAHDAINKAILCQVMGLGPNNFWRFKQGNGAVSVIDYPGGPEGEPESVPVLSAANITTHLSGSIFDKTAAGAL</sequence>
<proteinExistence type="predicted"/>
<reference evidence="3 4" key="2">
    <citation type="submission" date="2018-06" db="EMBL/GenBank/DDBJ databases">
        <title>Metagenomic assembly of (sub)arctic Cyanobacteria and their associated microbiome from non-axenic cultures.</title>
        <authorList>
            <person name="Baurain D."/>
        </authorList>
    </citation>
    <scope>NUCLEOTIDE SEQUENCE [LARGE SCALE GENOMIC DNA]</scope>
    <source>
        <strain evidence="3">ULC027bin1</strain>
    </source>
</reference>
<dbReference type="CDD" id="cd07067">
    <property type="entry name" value="HP_PGM_like"/>
    <property type="match status" value="2"/>
</dbReference>
<evidence type="ECO:0000256" key="1">
    <source>
        <dbReference type="PIRSR" id="PIRSR613078-1"/>
    </source>
</evidence>
<comment type="caution">
    <text evidence="3">The sequence shown here is derived from an EMBL/GenBank/DDBJ whole genome shotgun (WGS) entry which is preliminary data.</text>
</comment>
<organism evidence="3 4">
    <name type="scientific">Phormidesmis priestleyi</name>
    <dbReference type="NCBI Taxonomy" id="268141"/>
    <lineage>
        <taxon>Bacteria</taxon>
        <taxon>Bacillati</taxon>
        <taxon>Cyanobacteriota</taxon>
        <taxon>Cyanophyceae</taxon>
        <taxon>Leptolyngbyales</taxon>
        <taxon>Leptolyngbyaceae</taxon>
        <taxon>Phormidesmis</taxon>
    </lineage>
</organism>
<dbReference type="Proteomes" id="UP000249794">
    <property type="component" value="Unassembled WGS sequence"/>
</dbReference>
<gene>
    <name evidence="3" type="ORF">DCF15_19215</name>
</gene>
<dbReference type="SUPFAM" id="SSF53254">
    <property type="entry name" value="Phosphoglycerate mutase-like"/>
    <property type="match status" value="2"/>
</dbReference>
<dbReference type="GO" id="GO:0016791">
    <property type="term" value="F:phosphatase activity"/>
    <property type="evidence" value="ECO:0007669"/>
    <property type="project" value="TreeGrafter"/>
</dbReference>
<name>A0A2W4WW92_9CYAN</name>
<dbReference type="InterPro" id="IPR050275">
    <property type="entry name" value="PGM_Phosphatase"/>
</dbReference>
<dbReference type="SMART" id="SM00855">
    <property type="entry name" value="PGAM"/>
    <property type="match status" value="2"/>
</dbReference>
<evidence type="ECO:0000256" key="2">
    <source>
        <dbReference type="PIRSR" id="PIRSR613078-2"/>
    </source>
</evidence>
<dbReference type="PANTHER" id="PTHR48100">
    <property type="entry name" value="BROAD-SPECIFICITY PHOSPHATASE YOR283W-RELATED"/>
    <property type="match status" value="1"/>
</dbReference>
<dbReference type="InterPro" id="IPR001345">
    <property type="entry name" value="PG/BPGM_mutase_AS"/>
</dbReference>
<feature type="active site" description="Tele-phosphohistidine intermediate" evidence="1">
    <location>
        <position position="243"/>
    </location>
</feature>
<protein>
    <submittedName>
        <fullName evidence="3">Histidine phosphatase family protein</fullName>
    </submittedName>
</protein>
<feature type="binding site" evidence="2">
    <location>
        <begin position="242"/>
        <end position="249"/>
    </location>
    <ligand>
        <name>substrate</name>
    </ligand>
</feature>
<dbReference type="AlphaFoldDB" id="A0A2W4WW92"/>
<dbReference type="Gene3D" id="3.40.50.1240">
    <property type="entry name" value="Phosphoglycerate mutase-like"/>
    <property type="match status" value="2"/>
</dbReference>
<dbReference type="PANTHER" id="PTHR48100:SF10">
    <property type="entry name" value="2-CARBOXY-D-ARABINITOL-1-PHOSPHATASE-RELATED"/>
    <property type="match status" value="1"/>
</dbReference>
<feature type="binding site" evidence="2">
    <location>
        <position position="292"/>
    </location>
    <ligand>
        <name>substrate</name>
    </ligand>
</feature>
<dbReference type="InterPro" id="IPR013078">
    <property type="entry name" value="His_Pase_superF_clade-1"/>
</dbReference>
<evidence type="ECO:0000313" key="3">
    <source>
        <dbReference type="EMBL" id="PZO47297.1"/>
    </source>
</evidence>
<dbReference type="PROSITE" id="PS00175">
    <property type="entry name" value="PG_MUTASE"/>
    <property type="match status" value="2"/>
</dbReference>
<dbReference type="Pfam" id="PF00300">
    <property type="entry name" value="His_Phos_1"/>
    <property type="match status" value="2"/>
</dbReference>
<feature type="active site" description="Proton donor/acceptor" evidence="1">
    <location>
        <position position="317"/>
    </location>
</feature>
<dbReference type="InterPro" id="IPR029033">
    <property type="entry name" value="His_PPase_superfam"/>
</dbReference>